<dbReference type="SMART" id="SM01007">
    <property type="entry name" value="Aldolase_II"/>
    <property type="match status" value="1"/>
</dbReference>
<organism evidence="3 4">
    <name type="scientific">Limnohabitans parvus II-B4</name>
    <dbReference type="NCBI Taxonomy" id="1293052"/>
    <lineage>
        <taxon>Bacteria</taxon>
        <taxon>Pseudomonadati</taxon>
        <taxon>Pseudomonadota</taxon>
        <taxon>Betaproteobacteria</taxon>
        <taxon>Burkholderiales</taxon>
        <taxon>Comamonadaceae</taxon>
        <taxon>Limnohabitans</taxon>
    </lineage>
</organism>
<proteinExistence type="inferred from homology"/>
<keyword evidence="4" id="KW-1185">Reference proteome</keyword>
<dbReference type="PANTHER" id="PTHR10672:SF3">
    <property type="entry name" value="PROTEIN HU-LI TAI SHAO"/>
    <property type="match status" value="1"/>
</dbReference>
<dbReference type="EMBL" id="NESN01000002">
    <property type="protein sequence ID" value="PUE54319.1"/>
    <property type="molecule type" value="Genomic_DNA"/>
</dbReference>
<comment type="similarity">
    <text evidence="1">Belongs to the aldolase class II family.</text>
</comment>
<accession>A0A315EB41</accession>
<comment type="caution">
    <text evidence="3">The sequence shown here is derived from an EMBL/GenBank/DDBJ whole genome shotgun (WGS) entry which is preliminary data.</text>
</comment>
<dbReference type="NCBIfam" id="NF005451">
    <property type="entry name" value="PRK07044.1"/>
    <property type="match status" value="1"/>
</dbReference>
<protein>
    <submittedName>
        <fullName evidence="3">Class II aldolase</fullName>
    </submittedName>
</protein>
<dbReference type="AlphaFoldDB" id="A0A315EB41"/>
<gene>
    <name evidence="3" type="ORF">B9Z37_07150</name>
</gene>
<sequence>MAFDIPSLKDSVHPDEWQLRVDLAACYRLVALYGWSDLVFTHISAKLPHSVAGDAHQFLINPYGLMFDEITASSLVKVDMQCNKLHDSPFPVNPAGFVIHSAVHEVRPDAGCVLHTHTRAGVAVSAQAHGVLPISQQSTFVLASLAYHGYEGVAIRDDEKARLQADLGEANYLMLRNHGLLTVGKTIADAFLSMYTFENTCRIQVDALAGQAGPKELTAVNPKILDGVAHASRVQTGGLGGAFVWPSLLRKLQRESPDYAH</sequence>
<dbReference type="Proteomes" id="UP000250790">
    <property type="component" value="Unassembled WGS sequence"/>
</dbReference>
<dbReference type="Gene3D" id="3.40.225.10">
    <property type="entry name" value="Class II aldolase/adducin N-terminal domain"/>
    <property type="match status" value="1"/>
</dbReference>
<evidence type="ECO:0000259" key="2">
    <source>
        <dbReference type="SMART" id="SM01007"/>
    </source>
</evidence>
<reference evidence="3 4" key="1">
    <citation type="submission" date="2017-04" db="EMBL/GenBank/DDBJ databases">
        <title>Unexpected and diverse lifestyles within the genus Limnohabitans.</title>
        <authorList>
            <person name="Kasalicky V."/>
            <person name="Mehrshad M."/>
            <person name="Andrei S.-A."/>
            <person name="Salcher M."/>
            <person name="Kratochvilova H."/>
            <person name="Simek K."/>
            <person name="Ghai R."/>
        </authorList>
    </citation>
    <scope>NUCLEOTIDE SEQUENCE [LARGE SCALE GENOMIC DNA]</scope>
    <source>
        <strain evidence="3 4">II-B4</strain>
    </source>
</reference>
<dbReference type="PANTHER" id="PTHR10672">
    <property type="entry name" value="ADDUCIN"/>
    <property type="match status" value="1"/>
</dbReference>
<dbReference type="InterPro" id="IPR036409">
    <property type="entry name" value="Aldolase_II/adducin_N_sf"/>
</dbReference>
<dbReference type="InterPro" id="IPR001303">
    <property type="entry name" value="Aldolase_II/adducin_N"/>
</dbReference>
<dbReference type="RefSeq" id="WP_108312280.1">
    <property type="nucleotide sequence ID" value="NZ_NESN01000002.1"/>
</dbReference>
<dbReference type="GO" id="GO:0005856">
    <property type="term" value="C:cytoskeleton"/>
    <property type="evidence" value="ECO:0007669"/>
    <property type="project" value="TreeGrafter"/>
</dbReference>
<dbReference type="Pfam" id="PF00596">
    <property type="entry name" value="Aldolase_II"/>
    <property type="match status" value="1"/>
</dbReference>
<dbReference type="SUPFAM" id="SSF53639">
    <property type="entry name" value="AraD/HMP-PK domain-like"/>
    <property type="match status" value="1"/>
</dbReference>
<evidence type="ECO:0000256" key="1">
    <source>
        <dbReference type="ARBA" id="ARBA00037961"/>
    </source>
</evidence>
<dbReference type="OrthoDB" id="8859181at2"/>
<name>A0A315EB41_9BURK</name>
<dbReference type="GO" id="GO:0051015">
    <property type="term" value="F:actin filament binding"/>
    <property type="evidence" value="ECO:0007669"/>
    <property type="project" value="TreeGrafter"/>
</dbReference>
<evidence type="ECO:0000313" key="3">
    <source>
        <dbReference type="EMBL" id="PUE54319.1"/>
    </source>
</evidence>
<feature type="domain" description="Class II aldolase/adducin N-terminal" evidence="2">
    <location>
        <begin position="21"/>
        <end position="205"/>
    </location>
</feature>
<dbReference type="InterPro" id="IPR051017">
    <property type="entry name" value="Aldolase-II_Adducin_sf"/>
</dbReference>
<evidence type="ECO:0000313" key="4">
    <source>
        <dbReference type="Proteomes" id="UP000250790"/>
    </source>
</evidence>